<comment type="caution">
    <text evidence="2">The sequence shown here is derived from an EMBL/GenBank/DDBJ whole genome shotgun (WGS) entry which is preliminary data.</text>
</comment>
<keyword evidence="3" id="KW-1185">Reference proteome</keyword>
<dbReference type="EMBL" id="JACVVK020000095">
    <property type="protein sequence ID" value="KAK7493219.1"/>
    <property type="molecule type" value="Genomic_DNA"/>
</dbReference>
<dbReference type="Proteomes" id="UP001519460">
    <property type="component" value="Unassembled WGS sequence"/>
</dbReference>
<reference evidence="2 3" key="1">
    <citation type="journal article" date="2023" name="Sci. Data">
        <title>Genome assembly of the Korean intertidal mud-creeper Batillaria attramentaria.</title>
        <authorList>
            <person name="Patra A.K."/>
            <person name="Ho P.T."/>
            <person name="Jun S."/>
            <person name="Lee S.J."/>
            <person name="Kim Y."/>
            <person name="Won Y.J."/>
        </authorList>
    </citation>
    <scope>NUCLEOTIDE SEQUENCE [LARGE SCALE GENOMIC DNA]</scope>
    <source>
        <strain evidence="2">Wonlab-2016</strain>
    </source>
</reference>
<sequence>MPSPNSEVISPETEEEMTSSSSGEINVVLRSSSSGSRSSRSVDDSPSHLTPDRSPAKPGSHTRQVPCMTDIGSLVRRVKNVRVVYTPETCV</sequence>
<dbReference type="AlphaFoldDB" id="A0ABD0L1E0"/>
<name>A0ABD0L1E0_9CAEN</name>
<accession>A0ABD0L1E0</accession>
<protein>
    <submittedName>
        <fullName evidence="2">Uncharacterized protein</fullName>
    </submittedName>
</protein>
<feature type="region of interest" description="Disordered" evidence="1">
    <location>
        <begin position="1"/>
        <end position="68"/>
    </location>
</feature>
<gene>
    <name evidence="2" type="ORF">BaRGS_00015556</name>
</gene>
<feature type="compositionally biased region" description="Low complexity" evidence="1">
    <location>
        <begin position="18"/>
        <end position="39"/>
    </location>
</feature>
<evidence type="ECO:0000313" key="3">
    <source>
        <dbReference type="Proteomes" id="UP001519460"/>
    </source>
</evidence>
<feature type="compositionally biased region" description="Basic and acidic residues" evidence="1">
    <location>
        <begin position="40"/>
        <end position="55"/>
    </location>
</feature>
<evidence type="ECO:0000256" key="1">
    <source>
        <dbReference type="SAM" id="MobiDB-lite"/>
    </source>
</evidence>
<evidence type="ECO:0000313" key="2">
    <source>
        <dbReference type="EMBL" id="KAK7493219.1"/>
    </source>
</evidence>
<proteinExistence type="predicted"/>
<organism evidence="2 3">
    <name type="scientific">Batillaria attramentaria</name>
    <dbReference type="NCBI Taxonomy" id="370345"/>
    <lineage>
        <taxon>Eukaryota</taxon>
        <taxon>Metazoa</taxon>
        <taxon>Spiralia</taxon>
        <taxon>Lophotrochozoa</taxon>
        <taxon>Mollusca</taxon>
        <taxon>Gastropoda</taxon>
        <taxon>Caenogastropoda</taxon>
        <taxon>Sorbeoconcha</taxon>
        <taxon>Cerithioidea</taxon>
        <taxon>Batillariidae</taxon>
        <taxon>Batillaria</taxon>
    </lineage>
</organism>